<organism evidence="8 9">
    <name type="scientific">Dichotomopilus funicola</name>
    <dbReference type="NCBI Taxonomy" id="1934379"/>
    <lineage>
        <taxon>Eukaryota</taxon>
        <taxon>Fungi</taxon>
        <taxon>Dikarya</taxon>
        <taxon>Ascomycota</taxon>
        <taxon>Pezizomycotina</taxon>
        <taxon>Sordariomycetes</taxon>
        <taxon>Sordariomycetidae</taxon>
        <taxon>Sordariales</taxon>
        <taxon>Chaetomiaceae</taxon>
        <taxon>Dichotomopilus</taxon>
    </lineage>
</organism>
<dbReference type="GeneID" id="87814680"/>
<dbReference type="InterPro" id="IPR032710">
    <property type="entry name" value="NTF2-like_dom_sf"/>
</dbReference>
<comment type="caution">
    <text evidence="8">The sequence shown here is derived from an EMBL/GenBank/DDBJ whole genome shotgun (WGS) entry which is preliminary data.</text>
</comment>
<keyword evidence="2 3" id="KW-0456">Lyase</keyword>
<comment type="similarity">
    <text evidence="1 3">Belongs to the scytalone dehydratase family.</text>
</comment>
<reference evidence="8" key="2">
    <citation type="submission" date="2023-05" db="EMBL/GenBank/DDBJ databases">
        <authorList>
            <consortium name="Lawrence Berkeley National Laboratory"/>
            <person name="Steindorff A."/>
            <person name="Hensen N."/>
            <person name="Bonometti L."/>
            <person name="Westerberg I."/>
            <person name="Brannstrom I.O."/>
            <person name="Guillou S."/>
            <person name="Cros-Aarteil S."/>
            <person name="Calhoun S."/>
            <person name="Haridas S."/>
            <person name="Kuo A."/>
            <person name="Mondo S."/>
            <person name="Pangilinan J."/>
            <person name="Riley R."/>
            <person name="Labutti K."/>
            <person name="Andreopoulos B."/>
            <person name="Lipzen A."/>
            <person name="Chen C."/>
            <person name="Yanf M."/>
            <person name="Daum C."/>
            <person name="Ng V."/>
            <person name="Clum A."/>
            <person name="Ohm R."/>
            <person name="Martin F."/>
            <person name="Silar P."/>
            <person name="Natvig D."/>
            <person name="Lalanne C."/>
            <person name="Gautier V."/>
            <person name="Ament-Velasquez S.L."/>
            <person name="Kruys A."/>
            <person name="Hutchinson M.I."/>
            <person name="Powell A.J."/>
            <person name="Barry K."/>
            <person name="Miller A.N."/>
            <person name="Grigoriev I.V."/>
            <person name="Debuchy R."/>
            <person name="Gladieux P."/>
            <person name="Thoren M.H."/>
            <person name="Johannesson H."/>
        </authorList>
    </citation>
    <scope>NUCLEOTIDE SEQUENCE</scope>
    <source>
        <strain evidence="8">CBS 141.50</strain>
    </source>
</reference>
<reference evidence="8" key="1">
    <citation type="journal article" date="2023" name="Mol. Phylogenet. Evol.">
        <title>Genome-scale phylogeny and comparative genomics of the fungal order Sordariales.</title>
        <authorList>
            <person name="Hensen N."/>
            <person name="Bonometti L."/>
            <person name="Westerberg I."/>
            <person name="Brannstrom I.O."/>
            <person name="Guillou S."/>
            <person name="Cros-Aarteil S."/>
            <person name="Calhoun S."/>
            <person name="Haridas S."/>
            <person name="Kuo A."/>
            <person name="Mondo S."/>
            <person name="Pangilinan J."/>
            <person name="Riley R."/>
            <person name="LaButti K."/>
            <person name="Andreopoulos B."/>
            <person name="Lipzen A."/>
            <person name="Chen C."/>
            <person name="Yan M."/>
            <person name="Daum C."/>
            <person name="Ng V."/>
            <person name="Clum A."/>
            <person name="Steindorff A."/>
            <person name="Ohm R.A."/>
            <person name="Martin F."/>
            <person name="Silar P."/>
            <person name="Natvig D.O."/>
            <person name="Lalanne C."/>
            <person name="Gautier V."/>
            <person name="Ament-Velasquez S.L."/>
            <person name="Kruys A."/>
            <person name="Hutchinson M.I."/>
            <person name="Powell A.J."/>
            <person name="Barry K."/>
            <person name="Miller A.N."/>
            <person name="Grigoriev I.V."/>
            <person name="Debuchy R."/>
            <person name="Gladieux P."/>
            <person name="Hiltunen Thoren M."/>
            <person name="Johannesson H."/>
        </authorList>
    </citation>
    <scope>NUCLEOTIDE SEQUENCE</scope>
    <source>
        <strain evidence="8">CBS 141.50</strain>
    </source>
</reference>
<dbReference type="EMBL" id="MU853618">
    <property type="protein sequence ID" value="KAK4141047.1"/>
    <property type="molecule type" value="Genomic_DNA"/>
</dbReference>
<dbReference type="Gene3D" id="3.10.450.50">
    <property type="match status" value="1"/>
</dbReference>
<accession>A0AAN6UXK9</accession>
<name>A0AAN6UXK9_9PEZI</name>
<dbReference type="InterPro" id="IPR004235">
    <property type="entry name" value="Scytalone_dehydratase"/>
</dbReference>
<dbReference type="InterPro" id="IPR049884">
    <property type="entry name" value="Scytalone_dh"/>
</dbReference>
<dbReference type="PIRSF" id="PIRSF024851">
    <property type="entry name" value="SCD1"/>
    <property type="match status" value="1"/>
</dbReference>
<sequence>MTSQLTFEDILGCQAALFEWAESYDTKDWQRLSRCIAPTLRIDYRAFLNKLWPSMPAADFLAMASDPHVLGNPRLCTQHLVGGASRWEKTSDTEITGYHQMRVAHQRYADDAHTEVAVKGHAHGKGTVWYRKVDGEGWKFAGIQPDIRWGEYDHDKVFEHGEEKFGEKEGEGKAEEEGQTDGE</sequence>
<feature type="binding site" evidence="5">
    <location>
        <position position="24"/>
    </location>
    <ligand>
        <name>substrate</name>
    </ligand>
</feature>
<evidence type="ECO:0000256" key="1">
    <source>
        <dbReference type="ARBA" id="ARBA00008584"/>
    </source>
</evidence>
<evidence type="ECO:0000256" key="4">
    <source>
        <dbReference type="PIRSR" id="PIRSR024851-50"/>
    </source>
</evidence>
<evidence type="ECO:0000256" key="5">
    <source>
        <dbReference type="PIRSR" id="PIRSR024851-51"/>
    </source>
</evidence>
<feature type="binding site" evidence="5">
    <location>
        <position position="44"/>
    </location>
    <ligand>
        <name>substrate</name>
    </ligand>
</feature>
<feature type="compositionally biased region" description="Basic and acidic residues" evidence="6">
    <location>
        <begin position="159"/>
        <end position="176"/>
    </location>
</feature>
<dbReference type="GO" id="GO:0030411">
    <property type="term" value="F:scytalone dehydratase activity"/>
    <property type="evidence" value="ECO:0007669"/>
    <property type="project" value="InterPro"/>
</dbReference>
<dbReference type="RefSeq" id="XP_062634418.1">
    <property type="nucleotide sequence ID" value="XM_062778067.1"/>
</dbReference>
<evidence type="ECO:0000256" key="3">
    <source>
        <dbReference type="PIRNR" id="PIRNR024851"/>
    </source>
</evidence>
<evidence type="ECO:0000313" key="8">
    <source>
        <dbReference type="EMBL" id="KAK4141047.1"/>
    </source>
</evidence>
<protein>
    <submittedName>
        <fullName evidence="8">Scytalone dehydratase</fullName>
    </submittedName>
</protein>
<dbReference type="Pfam" id="PF02982">
    <property type="entry name" value="Scytalone_dh"/>
    <property type="match status" value="1"/>
</dbReference>
<dbReference type="GO" id="GO:0006582">
    <property type="term" value="P:melanin metabolic process"/>
    <property type="evidence" value="ECO:0007669"/>
    <property type="project" value="InterPro"/>
</dbReference>
<dbReference type="AlphaFoldDB" id="A0AAN6UXK9"/>
<dbReference type="Proteomes" id="UP001302676">
    <property type="component" value="Unassembled WGS sequence"/>
</dbReference>
<evidence type="ECO:0000313" key="9">
    <source>
        <dbReference type="Proteomes" id="UP001302676"/>
    </source>
</evidence>
<feature type="region of interest" description="Disordered" evidence="6">
    <location>
        <begin position="159"/>
        <end position="183"/>
    </location>
</feature>
<keyword evidence="9" id="KW-1185">Reference proteome</keyword>
<feature type="active site" evidence="4">
    <location>
        <position position="79"/>
    </location>
</feature>
<feature type="binding site" evidence="5">
    <location>
        <position position="47"/>
    </location>
    <ligand>
        <name>substrate</name>
    </ligand>
</feature>
<proteinExistence type="inferred from homology"/>
<gene>
    <name evidence="8" type="ORF">C8A04DRAFT_14379</name>
</gene>
<evidence type="ECO:0000256" key="2">
    <source>
        <dbReference type="ARBA" id="ARBA00023239"/>
    </source>
</evidence>
<evidence type="ECO:0000259" key="7">
    <source>
        <dbReference type="Pfam" id="PF02982"/>
    </source>
</evidence>
<dbReference type="SUPFAM" id="SSF54427">
    <property type="entry name" value="NTF2-like"/>
    <property type="match status" value="1"/>
</dbReference>
<feature type="active site" evidence="4">
    <location>
        <position position="105"/>
    </location>
</feature>
<evidence type="ECO:0000256" key="6">
    <source>
        <dbReference type="SAM" id="MobiDB-lite"/>
    </source>
</evidence>
<feature type="domain" description="Scytalone dehydratase-like" evidence="7">
    <location>
        <begin position="5"/>
        <end position="164"/>
    </location>
</feature>